<evidence type="ECO:0000256" key="4">
    <source>
        <dbReference type="ARBA" id="ARBA00023136"/>
    </source>
</evidence>
<dbReference type="Proteomes" id="UP001056012">
    <property type="component" value="Chromosome 6"/>
</dbReference>
<evidence type="ECO:0000256" key="3">
    <source>
        <dbReference type="ARBA" id="ARBA00022989"/>
    </source>
</evidence>
<evidence type="ECO:0000256" key="2">
    <source>
        <dbReference type="ARBA" id="ARBA00022692"/>
    </source>
</evidence>
<feature type="transmembrane region" description="Helical" evidence="6">
    <location>
        <begin position="118"/>
        <end position="141"/>
    </location>
</feature>
<feature type="transmembrane region" description="Helical" evidence="6">
    <location>
        <begin position="76"/>
        <end position="98"/>
    </location>
</feature>
<accession>A0A9Q9DWX0</accession>
<keyword evidence="2 6" id="KW-0812">Transmembrane</keyword>
<dbReference type="AlphaFoldDB" id="A0A9Q9DWX0"/>
<feature type="region of interest" description="Disordered" evidence="5">
    <location>
        <begin position="1"/>
        <end position="31"/>
    </location>
</feature>
<organism evidence="7 8">
    <name type="scientific">Curvularia clavata</name>
    <dbReference type="NCBI Taxonomy" id="95742"/>
    <lineage>
        <taxon>Eukaryota</taxon>
        <taxon>Fungi</taxon>
        <taxon>Dikarya</taxon>
        <taxon>Ascomycota</taxon>
        <taxon>Pezizomycotina</taxon>
        <taxon>Dothideomycetes</taxon>
        <taxon>Pleosporomycetidae</taxon>
        <taxon>Pleosporales</taxon>
        <taxon>Pleosporineae</taxon>
        <taxon>Pleosporaceae</taxon>
        <taxon>Curvularia</taxon>
    </lineage>
</organism>
<dbReference type="OrthoDB" id="268400at2759"/>
<dbReference type="PANTHER" id="PTHR23502">
    <property type="entry name" value="MAJOR FACILITATOR SUPERFAMILY"/>
    <property type="match status" value="1"/>
</dbReference>
<dbReference type="SUPFAM" id="SSF103473">
    <property type="entry name" value="MFS general substrate transporter"/>
    <property type="match status" value="1"/>
</dbReference>
<name>A0A9Q9DWX0_CURCL</name>
<keyword evidence="8" id="KW-1185">Reference proteome</keyword>
<evidence type="ECO:0000313" key="7">
    <source>
        <dbReference type="EMBL" id="USP81324.1"/>
    </source>
</evidence>
<feature type="transmembrane region" description="Helical" evidence="6">
    <location>
        <begin position="187"/>
        <end position="207"/>
    </location>
</feature>
<protein>
    <submittedName>
        <fullName evidence="7">Uncharacterized protein</fullName>
    </submittedName>
</protein>
<dbReference type="PANTHER" id="PTHR23502:SF160">
    <property type="entry name" value="MAJOR FACILITATOR SUPERFAMILY (MFS) PROFILE DOMAIN-CONTAINING PROTEIN-RELATED"/>
    <property type="match status" value="1"/>
</dbReference>
<feature type="compositionally biased region" description="Polar residues" evidence="5">
    <location>
        <begin position="8"/>
        <end position="17"/>
    </location>
</feature>
<keyword evidence="3 6" id="KW-1133">Transmembrane helix</keyword>
<reference evidence="7" key="1">
    <citation type="submission" date="2021-12" db="EMBL/GenBank/DDBJ databases">
        <title>Curvularia clavata genome.</title>
        <authorList>
            <person name="Cao Y."/>
        </authorList>
    </citation>
    <scope>NUCLEOTIDE SEQUENCE</scope>
    <source>
        <strain evidence="7">Yc1106</strain>
    </source>
</reference>
<evidence type="ECO:0000256" key="6">
    <source>
        <dbReference type="SAM" id="Phobius"/>
    </source>
</evidence>
<gene>
    <name evidence="7" type="ORF">yc1106_08598</name>
</gene>
<feature type="compositionally biased region" description="Basic and acidic residues" evidence="5">
    <location>
        <begin position="20"/>
        <end position="31"/>
    </location>
</feature>
<dbReference type="VEuPathDB" id="FungiDB:yc1106_08598"/>
<proteinExistence type="predicted"/>
<comment type="subcellular location">
    <subcellularLocation>
        <location evidence="1">Membrane</location>
        <topology evidence="1">Multi-pass membrane protein</topology>
    </subcellularLocation>
</comment>
<dbReference type="GO" id="GO:0005886">
    <property type="term" value="C:plasma membrane"/>
    <property type="evidence" value="ECO:0007669"/>
    <property type="project" value="TreeGrafter"/>
</dbReference>
<sequence length="248" mass="27610">MYLEERPANTSPQQGQVDTEPGKDEPPAHSECLETGLEDSVTVPPRKPYLEQCKIFGKTDPNTAVFMMVIRSFTDFIVPPVFWVCSTYGMVIGLAGLACTSTFPSIVAAPPYSWPIENTGLVAISAFLGYLLAAGPFSTLPDRYAAWLTRKNNNIHEAENRLWSLVIVFFVSPAALILYGYSAENKLHWFGLVFAIGMFQFGAFFYLTYTLAYAMDSYEANIPEMLIAMNIGKQAISFAFGYKVIDWV</sequence>
<feature type="transmembrane region" description="Helical" evidence="6">
    <location>
        <begin position="162"/>
        <end position="181"/>
    </location>
</feature>
<dbReference type="EMBL" id="CP089279">
    <property type="protein sequence ID" value="USP81324.1"/>
    <property type="molecule type" value="Genomic_DNA"/>
</dbReference>
<dbReference type="InterPro" id="IPR036259">
    <property type="entry name" value="MFS_trans_sf"/>
</dbReference>
<evidence type="ECO:0000313" key="8">
    <source>
        <dbReference type="Proteomes" id="UP001056012"/>
    </source>
</evidence>
<evidence type="ECO:0000256" key="1">
    <source>
        <dbReference type="ARBA" id="ARBA00004141"/>
    </source>
</evidence>
<evidence type="ECO:0000256" key="5">
    <source>
        <dbReference type="SAM" id="MobiDB-lite"/>
    </source>
</evidence>
<keyword evidence="4 6" id="KW-0472">Membrane</keyword>
<dbReference type="GO" id="GO:0022857">
    <property type="term" value="F:transmembrane transporter activity"/>
    <property type="evidence" value="ECO:0007669"/>
    <property type="project" value="TreeGrafter"/>
</dbReference>